<gene>
    <name evidence="2" type="ORF">STEHIDRAFT_164058</name>
</gene>
<proteinExistence type="predicted"/>
<protein>
    <submittedName>
        <fullName evidence="2">Uncharacterized protein</fullName>
    </submittedName>
</protein>
<evidence type="ECO:0000313" key="2">
    <source>
        <dbReference type="EMBL" id="EIM79052.1"/>
    </source>
</evidence>
<evidence type="ECO:0000256" key="1">
    <source>
        <dbReference type="SAM" id="MobiDB-lite"/>
    </source>
</evidence>
<name>R7RXG4_STEHR</name>
<evidence type="ECO:0000313" key="3">
    <source>
        <dbReference type="Proteomes" id="UP000053927"/>
    </source>
</evidence>
<dbReference type="EMBL" id="JH687423">
    <property type="protein sequence ID" value="EIM79052.1"/>
    <property type="molecule type" value="Genomic_DNA"/>
</dbReference>
<dbReference type="GeneID" id="18802517"/>
<sequence>MENDNLTLVAGSIDSHRRSHYDLVSNLMRNHPLAVENDDLKPGEYPPTKSTIPRSRSNDRAFSK</sequence>
<feature type="region of interest" description="Disordered" evidence="1">
    <location>
        <begin position="34"/>
        <end position="64"/>
    </location>
</feature>
<accession>R7RXG4</accession>
<dbReference type="KEGG" id="shs:STEHIDRAFT_164058"/>
<reference evidence="3" key="1">
    <citation type="journal article" date="2012" name="Science">
        <title>The Paleozoic origin of enzymatic lignin decomposition reconstructed from 31 fungal genomes.</title>
        <authorList>
            <person name="Floudas D."/>
            <person name="Binder M."/>
            <person name="Riley R."/>
            <person name="Barry K."/>
            <person name="Blanchette R.A."/>
            <person name="Henrissat B."/>
            <person name="Martinez A.T."/>
            <person name="Otillar R."/>
            <person name="Spatafora J.W."/>
            <person name="Yadav J.S."/>
            <person name="Aerts A."/>
            <person name="Benoit I."/>
            <person name="Boyd A."/>
            <person name="Carlson A."/>
            <person name="Copeland A."/>
            <person name="Coutinho P.M."/>
            <person name="de Vries R.P."/>
            <person name="Ferreira P."/>
            <person name="Findley K."/>
            <person name="Foster B."/>
            <person name="Gaskell J."/>
            <person name="Glotzer D."/>
            <person name="Gorecki P."/>
            <person name="Heitman J."/>
            <person name="Hesse C."/>
            <person name="Hori C."/>
            <person name="Igarashi K."/>
            <person name="Jurgens J.A."/>
            <person name="Kallen N."/>
            <person name="Kersten P."/>
            <person name="Kohler A."/>
            <person name="Kuees U."/>
            <person name="Kumar T.K.A."/>
            <person name="Kuo A."/>
            <person name="LaButti K."/>
            <person name="Larrondo L.F."/>
            <person name="Lindquist E."/>
            <person name="Ling A."/>
            <person name="Lombard V."/>
            <person name="Lucas S."/>
            <person name="Lundell T."/>
            <person name="Martin R."/>
            <person name="McLaughlin D.J."/>
            <person name="Morgenstern I."/>
            <person name="Morin E."/>
            <person name="Murat C."/>
            <person name="Nagy L.G."/>
            <person name="Nolan M."/>
            <person name="Ohm R.A."/>
            <person name="Patyshakuliyeva A."/>
            <person name="Rokas A."/>
            <person name="Ruiz-Duenas F.J."/>
            <person name="Sabat G."/>
            <person name="Salamov A."/>
            <person name="Samejima M."/>
            <person name="Schmutz J."/>
            <person name="Slot J.C."/>
            <person name="St John F."/>
            <person name="Stenlid J."/>
            <person name="Sun H."/>
            <person name="Sun S."/>
            <person name="Syed K."/>
            <person name="Tsang A."/>
            <person name="Wiebenga A."/>
            <person name="Young D."/>
            <person name="Pisabarro A."/>
            <person name="Eastwood D.C."/>
            <person name="Martin F."/>
            <person name="Cullen D."/>
            <person name="Grigoriev I.V."/>
            <person name="Hibbett D.S."/>
        </authorList>
    </citation>
    <scope>NUCLEOTIDE SEQUENCE [LARGE SCALE GENOMIC DNA]</scope>
    <source>
        <strain evidence="3">FP-91666</strain>
    </source>
</reference>
<keyword evidence="3" id="KW-1185">Reference proteome</keyword>
<dbReference type="RefSeq" id="XP_007311850.1">
    <property type="nucleotide sequence ID" value="XM_007311788.1"/>
</dbReference>
<dbReference type="AlphaFoldDB" id="R7RXG4"/>
<organism evidence="2 3">
    <name type="scientific">Stereum hirsutum (strain FP-91666)</name>
    <name type="common">White-rot fungus</name>
    <dbReference type="NCBI Taxonomy" id="721885"/>
    <lineage>
        <taxon>Eukaryota</taxon>
        <taxon>Fungi</taxon>
        <taxon>Dikarya</taxon>
        <taxon>Basidiomycota</taxon>
        <taxon>Agaricomycotina</taxon>
        <taxon>Agaricomycetes</taxon>
        <taxon>Russulales</taxon>
        <taxon>Stereaceae</taxon>
        <taxon>Stereum</taxon>
    </lineage>
</organism>
<dbReference type="Proteomes" id="UP000053927">
    <property type="component" value="Unassembled WGS sequence"/>
</dbReference>